<comment type="function">
    <text evidence="10">Catalyzes the acyloin condensation reaction between C atoms 2 and 3 of pyruvate and glyceraldehyde 3-phosphate to yield 1-deoxy-D-xylulose-5-phosphate (DXP).</text>
</comment>
<accession>A0A3G9J7E5</accession>
<evidence type="ECO:0000256" key="3">
    <source>
        <dbReference type="ARBA" id="ARBA00011738"/>
    </source>
</evidence>
<evidence type="ECO:0000256" key="4">
    <source>
        <dbReference type="ARBA" id="ARBA00022679"/>
    </source>
</evidence>
<feature type="binding site" evidence="10">
    <location>
        <position position="144"/>
    </location>
    <ligand>
        <name>Mg(2+)</name>
        <dbReference type="ChEBI" id="CHEBI:18420"/>
    </ligand>
</feature>
<evidence type="ECO:0000313" key="12">
    <source>
        <dbReference type="EMBL" id="BBH26626.1"/>
    </source>
</evidence>
<dbReference type="InterPro" id="IPR029061">
    <property type="entry name" value="THDP-binding"/>
</dbReference>
<dbReference type="SUPFAM" id="SSF52922">
    <property type="entry name" value="TK C-terminal domain-like"/>
    <property type="match status" value="1"/>
</dbReference>
<dbReference type="NCBIfam" id="NF003933">
    <property type="entry name" value="PRK05444.2-2"/>
    <property type="match status" value="1"/>
</dbReference>
<reference evidence="12 13" key="1">
    <citation type="submission" date="2018-11" db="EMBL/GenBank/DDBJ databases">
        <title>Novel Erysipelotrichaceae bacterium isolated from small intestine of a swine.</title>
        <authorList>
            <person name="Kim J.S."/>
            <person name="Choe H."/>
            <person name="Lee Y.R."/>
            <person name="Kim K.M."/>
            <person name="Park D.S."/>
        </authorList>
    </citation>
    <scope>NUCLEOTIDE SEQUENCE [LARGE SCALE GENOMIC DNA]</scope>
    <source>
        <strain evidence="12 13">SG0102</strain>
    </source>
</reference>
<comment type="subunit">
    <text evidence="3 10">Homodimer.</text>
</comment>
<gene>
    <name evidence="10 12" type="primary">dxs</name>
    <name evidence="12" type="ORF">SG0102_15600</name>
</gene>
<dbReference type="GO" id="GO:0030976">
    <property type="term" value="F:thiamine pyrophosphate binding"/>
    <property type="evidence" value="ECO:0007669"/>
    <property type="project" value="UniProtKB-UniRule"/>
</dbReference>
<dbReference type="GO" id="GO:0019288">
    <property type="term" value="P:isopentenyl diphosphate biosynthetic process, methylerythritol 4-phosphate pathway"/>
    <property type="evidence" value="ECO:0007669"/>
    <property type="project" value="TreeGrafter"/>
</dbReference>
<proteinExistence type="inferred from homology"/>
<feature type="binding site" evidence="10">
    <location>
        <position position="173"/>
    </location>
    <ligand>
        <name>thiamine diphosphate</name>
        <dbReference type="ChEBI" id="CHEBI:58937"/>
    </ligand>
</feature>
<dbReference type="InterPro" id="IPR005477">
    <property type="entry name" value="Dxylulose-5-P_synthase"/>
</dbReference>
<keyword evidence="8 10" id="KW-0786">Thiamine pyrophosphate</keyword>
<evidence type="ECO:0000256" key="2">
    <source>
        <dbReference type="ARBA" id="ARBA00011081"/>
    </source>
</evidence>
<evidence type="ECO:0000256" key="10">
    <source>
        <dbReference type="HAMAP-Rule" id="MF_00315"/>
    </source>
</evidence>
<evidence type="ECO:0000256" key="9">
    <source>
        <dbReference type="ARBA" id="ARBA00023229"/>
    </source>
</evidence>
<dbReference type="FunCoup" id="A0A3G9J7E5">
    <property type="interactions" value="312"/>
</dbReference>
<dbReference type="InterPro" id="IPR005475">
    <property type="entry name" value="Transketolase-like_Pyr-bd"/>
</dbReference>
<dbReference type="PROSITE" id="PS00801">
    <property type="entry name" value="TRANSKETOLASE_1"/>
    <property type="match status" value="1"/>
</dbReference>
<dbReference type="Gene3D" id="3.40.50.970">
    <property type="match status" value="2"/>
</dbReference>
<dbReference type="Proteomes" id="UP000268059">
    <property type="component" value="Chromosome"/>
</dbReference>
<evidence type="ECO:0000256" key="8">
    <source>
        <dbReference type="ARBA" id="ARBA00023052"/>
    </source>
</evidence>
<feature type="binding site" evidence="10">
    <location>
        <position position="72"/>
    </location>
    <ligand>
        <name>thiamine diphosphate</name>
        <dbReference type="ChEBI" id="CHEBI:58937"/>
    </ligand>
</feature>
<dbReference type="KEGG" id="ebm:SG0102_15600"/>
<dbReference type="EMBL" id="AP019309">
    <property type="protein sequence ID" value="BBH26626.1"/>
    <property type="molecule type" value="Genomic_DNA"/>
</dbReference>
<dbReference type="OrthoDB" id="9803371at2"/>
<dbReference type="InterPro" id="IPR033248">
    <property type="entry name" value="Transketolase_C"/>
</dbReference>
<comment type="cofactor">
    <cofactor evidence="10">
        <name>thiamine diphosphate</name>
        <dbReference type="ChEBI" id="CHEBI:58937"/>
    </cofactor>
    <text evidence="10">Binds 1 thiamine pyrophosphate per subunit.</text>
</comment>
<evidence type="ECO:0000256" key="7">
    <source>
        <dbReference type="ARBA" id="ARBA00022977"/>
    </source>
</evidence>
<dbReference type="InterPro" id="IPR009014">
    <property type="entry name" value="Transketo_C/PFOR_II"/>
</dbReference>
<dbReference type="CDD" id="cd07033">
    <property type="entry name" value="TPP_PYR_DXS_TK_like"/>
    <property type="match status" value="1"/>
</dbReference>
<dbReference type="HAMAP" id="MF_00315">
    <property type="entry name" value="DXP_synth"/>
    <property type="match status" value="1"/>
</dbReference>
<evidence type="ECO:0000256" key="6">
    <source>
        <dbReference type="ARBA" id="ARBA00022842"/>
    </source>
</evidence>
<dbReference type="GO" id="GO:0009228">
    <property type="term" value="P:thiamine biosynthetic process"/>
    <property type="evidence" value="ECO:0007669"/>
    <property type="project" value="UniProtKB-UniRule"/>
</dbReference>
<keyword evidence="13" id="KW-1185">Reference proteome</keyword>
<dbReference type="RefSeq" id="WP_125119469.1">
    <property type="nucleotide sequence ID" value="NZ_AP019309.1"/>
</dbReference>
<dbReference type="GO" id="GO:0016114">
    <property type="term" value="P:terpenoid biosynthetic process"/>
    <property type="evidence" value="ECO:0007669"/>
    <property type="project" value="UniProtKB-UniRule"/>
</dbReference>
<dbReference type="SMART" id="SM00861">
    <property type="entry name" value="Transket_pyr"/>
    <property type="match status" value="1"/>
</dbReference>
<comment type="pathway">
    <text evidence="1 10">Metabolic intermediate biosynthesis; 1-deoxy-D-xylulose 5-phosphate biosynthesis; 1-deoxy-D-xylulose 5-phosphate from D-glyceraldehyde 3-phosphate and pyruvate: step 1/1.</text>
</comment>
<dbReference type="PANTHER" id="PTHR43322">
    <property type="entry name" value="1-D-DEOXYXYLULOSE 5-PHOSPHATE SYNTHASE-RELATED"/>
    <property type="match status" value="1"/>
</dbReference>
<keyword evidence="5 10" id="KW-0479">Metal-binding</keyword>
<feature type="binding site" evidence="10">
    <location>
        <begin position="113"/>
        <end position="115"/>
    </location>
    <ligand>
        <name>thiamine diphosphate</name>
        <dbReference type="ChEBI" id="CHEBI:58937"/>
    </ligand>
</feature>
<dbReference type="UniPathway" id="UPA00064">
    <property type="reaction ID" value="UER00091"/>
</dbReference>
<sequence>MNIEEIKNPQFLKQLNINELEDLSQEIRRFIMQSVATTGGHFSSNLGIVELTVAMHYVFDAPRDKIIFDVGHQSYVHKILTGRAKEFKRLRQFGSISGFQRRHESEYDPWEAGHSSTAISGAIGIATARDLNHDDYNVIAVVGDAAMMSGESFEALNYLGSSKHKVIVILNDNNMSISKNVGGFSNMLSDIRTSKQYKDVKDNYTSWMMRSKTGQRVYDATKKVKDKVKERVLADSAFAQFDLDYIGPVNGHDMEELIRALETVKELDHSVILHVITTKGKGYPLAEEDKSGLYHGVGPFDLSKGVIKPHHLHHQMWSEAIANHIEYLMHEHDDICVITPAMIAGSQLGDIFKKFPARSFDVGIAEEHAATFAAGLSVAGKFPFLAVYSSFSQRAYDQINHDIARMDLPCLIGLDRAGLVGSDGSTHHGVFDISYLLAIPNVIIMAPHNQYEAERMINTAYTLHDHPYVIRYSKGMIHKHSRHVTNTLQVGSWDEIVYKKENKVTVVVYGDHVRMAKNVVEQNNLPVNVINARFIKPMDEEMLKEISNTHIIVYETVMHKGSLGSAMALYYEEHHRNVKMDFMAIGDHYVTHGDIPTLLHIENLSPEDLLHKIKEALDEERKS</sequence>
<dbReference type="GO" id="GO:0000287">
    <property type="term" value="F:magnesium ion binding"/>
    <property type="evidence" value="ECO:0007669"/>
    <property type="project" value="UniProtKB-UniRule"/>
</dbReference>
<feature type="binding site" evidence="10">
    <location>
        <position position="173"/>
    </location>
    <ligand>
        <name>Mg(2+)</name>
        <dbReference type="ChEBI" id="CHEBI:18420"/>
    </ligand>
</feature>
<dbReference type="Gene3D" id="3.40.50.920">
    <property type="match status" value="1"/>
</dbReference>
<dbReference type="Pfam" id="PF02779">
    <property type="entry name" value="Transket_pyr"/>
    <property type="match status" value="1"/>
</dbReference>
<evidence type="ECO:0000256" key="1">
    <source>
        <dbReference type="ARBA" id="ARBA00004980"/>
    </source>
</evidence>
<keyword evidence="6 10" id="KW-0460">Magnesium</keyword>
<comment type="similarity">
    <text evidence="2 10">Belongs to the transketolase family. DXPS subfamily.</text>
</comment>
<evidence type="ECO:0000259" key="11">
    <source>
        <dbReference type="SMART" id="SM00861"/>
    </source>
</evidence>
<dbReference type="EC" id="2.2.1.7" evidence="10"/>
<keyword evidence="7 10" id="KW-0784">Thiamine biosynthesis</keyword>
<feature type="binding site" evidence="10">
    <location>
        <position position="283"/>
    </location>
    <ligand>
        <name>thiamine diphosphate</name>
        <dbReference type="ChEBI" id="CHEBI:58937"/>
    </ligand>
</feature>
<keyword evidence="9 10" id="KW-0414">Isoprene biosynthesis</keyword>
<keyword evidence="4 10" id="KW-0808">Transferase</keyword>
<evidence type="ECO:0000313" key="13">
    <source>
        <dbReference type="Proteomes" id="UP000268059"/>
    </source>
</evidence>
<comment type="cofactor">
    <cofactor evidence="10">
        <name>Mg(2+)</name>
        <dbReference type="ChEBI" id="CHEBI:18420"/>
    </cofactor>
    <text evidence="10">Binds 1 Mg(2+) ion per subunit.</text>
</comment>
<dbReference type="InParanoid" id="A0A3G9J7E5"/>
<dbReference type="GO" id="GO:0008661">
    <property type="term" value="F:1-deoxy-D-xylulose-5-phosphate synthase activity"/>
    <property type="evidence" value="ECO:0007669"/>
    <property type="project" value="UniProtKB-UniRule"/>
</dbReference>
<dbReference type="Pfam" id="PF13292">
    <property type="entry name" value="DXP_synthase_N"/>
    <property type="match status" value="1"/>
</dbReference>
<protein>
    <recommendedName>
        <fullName evidence="10">1-deoxy-D-xylulose-5-phosphate synthase</fullName>
        <ecNumber evidence="10">2.2.1.7</ecNumber>
    </recommendedName>
    <alternativeName>
        <fullName evidence="10">1-deoxyxylulose-5-phosphate synthase</fullName>
        <shortName evidence="10">DXP synthase</shortName>
        <shortName evidence="10">DXPS</shortName>
    </alternativeName>
</protein>
<comment type="catalytic activity">
    <reaction evidence="10">
        <text>D-glyceraldehyde 3-phosphate + pyruvate + H(+) = 1-deoxy-D-xylulose 5-phosphate + CO2</text>
        <dbReference type="Rhea" id="RHEA:12605"/>
        <dbReference type="ChEBI" id="CHEBI:15361"/>
        <dbReference type="ChEBI" id="CHEBI:15378"/>
        <dbReference type="ChEBI" id="CHEBI:16526"/>
        <dbReference type="ChEBI" id="CHEBI:57792"/>
        <dbReference type="ChEBI" id="CHEBI:59776"/>
        <dbReference type="EC" id="2.2.1.7"/>
    </reaction>
</comment>
<organism evidence="12 13">
    <name type="scientific">Intestinibaculum porci</name>
    <dbReference type="NCBI Taxonomy" id="2487118"/>
    <lineage>
        <taxon>Bacteria</taxon>
        <taxon>Bacillati</taxon>
        <taxon>Bacillota</taxon>
        <taxon>Erysipelotrichia</taxon>
        <taxon>Erysipelotrichales</taxon>
        <taxon>Erysipelotrichaceae</taxon>
        <taxon>Intestinibaculum</taxon>
    </lineage>
</organism>
<dbReference type="GO" id="GO:0005829">
    <property type="term" value="C:cytosol"/>
    <property type="evidence" value="ECO:0007669"/>
    <property type="project" value="TreeGrafter"/>
</dbReference>
<dbReference type="Pfam" id="PF02780">
    <property type="entry name" value="Transketolase_C"/>
    <property type="match status" value="1"/>
</dbReference>
<dbReference type="SUPFAM" id="SSF52518">
    <property type="entry name" value="Thiamin diphosphate-binding fold (THDP-binding)"/>
    <property type="match status" value="2"/>
</dbReference>
<name>A0A3G9J7E5_9FIRM</name>
<dbReference type="PANTHER" id="PTHR43322:SF5">
    <property type="entry name" value="1-DEOXY-D-XYLULOSE-5-PHOSPHATE SYNTHASE, CHLOROPLASTIC"/>
    <property type="match status" value="1"/>
</dbReference>
<dbReference type="InterPro" id="IPR049557">
    <property type="entry name" value="Transketolase_CS"/>
</dbReference>
<dbReference type="AlphaFoldDB" id="A0A3G9J7E5"/>
<feature type="binding site" evidence="10">
    <location>
        <position position="366"/>
    </location>
    <ligand>
        <name>thiamine diphosphate</name>
        <dbReference type="ChEBI" id="CHEBI:58937"/>
    </ligand>
</feature>
<feature type="binding site" evidence="10">
    <location>
        <begin position="145"/>
        <end position="146"/>
    </location>
    <ligand>
        <name>thiamine diphosphate</name>
        <dbReference type="ChEBI" id="CHEBI:58937"/>
    </ligand>
</feature>
<evidence type="ECO:0000256" key="5">
    <source>
        <dbReference type="ARBA" id="ARBA00022723"/>
    </source>
</evidence>
<dbReference type="NCBIfam" id="TIGR00204">
    <property type="entry name" value="dxs"/>
    <property type="match status" value="1"/>
</dbReference>
<feature type="domain" description="Transketolase-like pyrimidine-binding" evidence="11">
    <location>
        <begin position="315"/>
        <end position="480"/>
    </location>
</feature>
<dbReference type="CDD" id="cd02007">
    <property type="entry name" value="TPP_DXS"/>
    <property type="match status" value="1"/>
</dbReference>